<dbReference type="OrthoDB" id="434393at2759"/>
<dbReference type="Proteomes" id="UP000494206">
    <property type="component" value="Unassembled WGS sequence"/>
</dbReference>
<evidence type="ECO:0000313" key="3">
    <source>
        <dbReference type="Proteomes" id="UP000494206"/>
    </source>
</evidence>
<evidence type="ECO:0008006" key="4">
    <source>
        <dbReference type="Google" id="ProtNLM"/>
    </source>
</evidence>
<reference evidence="2 3" key="1">
    <citation type="submission" date="2020-04" db="EMBL/GenBank/DDBJ databases">
        <authorList>
            <person name="Laetsch R D."/>
            <person name="Stevens L."/>
            <person name="Kumar S."/>
            <person name="Blaxter L. M."/>
        </authorList>
    </citation>
    <scope>NUCLEOTIDE SEQUENCE [LARGE SCALE GENOMIC DNA]</scope>
</reference>
<accession>A0A8S1ED61</accession>
<proteinExistence type="predicted"/>
<feature type="compositionally biased region" description="Basic and acidic residues" evidence="1">
    <location>
        <begin position="956"/>
        <end position="974"/>
    </location>
</feature>
<name>A0A8S1ED61_9PELO</name>
<dbReference type="EMBL" id="CADEPM010000001">
    <property type="protein sequence ID" value="CAB3398601.1"/>
    <property type="molecule type" value="Genomic_DNA"/>
</dbReference>
<feature type="region of interest" description="Disordered" evidence="1">
    <location>
        <begin position="1"/>
        <end position="25"/>
    </location>
</feature>
<feature type="region of interest" description="Disordered" evidence="1">
    <location>
        <begin position="946"/>
        <end position="974"/>
    </location>
</feature>
<dbReference type="AlphaFoldDB" id="A0A8S1ED61"/>
<gene>
    <name evidence="2" type="ORF">CBOVIS_LOCUS1856</name>
</gene>
<protein>
    <recommendedName>
        <fullName evidence="4">THAP-type domain-containing protein</fullName>
    </recommendedName>
</protein>
<evidence type="ECO:0000256" key="1">
    <source>
        <dbReference type="SAM" id="MobiDB-lite"/>
    </source>
</evidence>
<sequence length="974" mass="114398">MSKRPRFDGDEPNTARKSLEQKEQCTNDLVEAEPSAPAMIPKTVKSYIQEMQYNEYRLRQAEQEQTVDQPFLGASGPQMRQLNPALTMSEIMNSTKRQRLAQGFIDYTQTRYYDRYKQQEYTKRNDFMKYCHVCRKKVVGKLRVLPGDLRMRKVWILRSNLDEERSAELWLKELACEGSHGGEFCEAHFVPGTSHMKGNQLFPIDRRPPEGQHSVLEDILFDFDTILVQCVFCGREGHLNTMLPFIRNRAKRARWIETLANGDVDFKRRLQATLKGGVTQFLCDWHIGDSSFEINGFGEWRLLKNALPDPHLEESDKRGTRIYLVDKCRDMMFWEGDLWKNADRHSKPLSGSREINEESSELMEERNNAEMLTRFLAENMQTIIDQNYQESNNDGKALEEPQHIVEKEIIIGKCEPGPSSKSDDIVYSDDSDEENELIEKIGEIPYAERLCQVCTRIEPVGNVYPFKSELRTWPFDEYRHRKWLEIMDWPSDFEDSMRTLWQKRKTEGNLSDNYHFCPINICQTHLDYRNLPERMEKWLRTFCVLCVSCMSSENLVVPFPPDYETRRKWVEALFPPEKSHRFQIKKVQWLRQRLLRRKATRYRLCVYHFAHNSFVVRPDGDFVFDNRALPIAMESDEFENVPRGPNSVCKCMLCDDWKKQSDMVLLRCPVMESEKQFLAECLLAAERTTIRKTISAMVKHGKPALICLLHYPDKHVDPYSVVAERRIMYGVTAECVLCSHVDDCTSMVPFPIEEDDKLRTKWINAMCREPWIYRYLTKRLAKEGRHYLCASHFSKHALRFQAGMGLWKKSNSTPLLACTNDEERQMVWDLSKSNHEYHPLVLEAIDSNGIRKIDYDQVVELLGYERILEIEQELRRVTHFGFDHNSHNIDYLIEDEPSAPPRSYAIDYDVEDEDEEEEEVHDDEAEMQGLQIMDLLRSSERREQEALTVFDDDETRPEVPTKVPKIEKDEKNSD</sequence>
<comment type="caution">
    <text evidence="2">The sequence shown here is derived from an EMBL/GenBank/DDBJ whole genome shotgun (WGS) entry which is preliminary data.</text>
</comment>
<keyword evidence="3" id="KW-1185">Reference proteome</keyword>
<organism evidence="2 3">
    <name type="scientific">Caenorhabditis bovis</name>
    <dbReference type="NCBI Taxonomy" id="2654633"/>
    <lineage>
        <taxon>Eukaryota</taxon>
        <taxon>Metazoa</taxon>
        <taxon>Ecdysozoa</taxon>
        <taxon>Nematoda</taxon>
        <taxon>Chromadorea</taxon>
        <taxon>Rhabditida</taxon>
        <taxon>Rhabditina</taxon>
        <taxon>Rhabditomorpha</taxon>
        <taxon>Rhabditoidea</taxon>
        <taxon>Rhabditidae</taxon>
        <taxon>Peloderinae</taxon>
        <taxon>Caenorhabditis</taxon>
    </lineage>
</organism>
<evidence type="ECO:0000313" key="2">
    <source>
        <dbReference type="EMBL" id="CAB3398601.1"/>
    </source>
</evidence>